<evidence type="ECO:0000259" key="1">
    <source>
        <dbReference type="Pfam" id="PF00149"/>
    </source>
</evidence>
<dbReference type="InterPro" id="IPR004843">
    <property type="entry name" value="Calcineurin-like_PHP"/>
</dbReference>
<dbReference type="EMBL" id="JAWDJX010000040">
    <property type="protein sequence ID" value="KAK3049363.1"/>
    <property type="molecule type" value="Genomic_DNA"/>
</dbReference>
<dbReference type="GO" id="GO:0016787">
    <property type="term" value="F:hydrolase activity"/>
    <property type="evidence" value="ECO:0007669"/>
    <property type="project" value="InterPro"/>
</dbReference>
<gene>
    <name evidence="2" type="ORF">LTR09_009282</name>
</gene>
<sequence>MQRLLAPSIVYDPPTLLYTILTQPVKTLIQLLDLTFNLLRPKPKPGQPAIRVASHVPDGDLLVHAGDLANLGNVEEIQPQIDWLNSLPHQHKVVIAGNHDRHLDPRSRGTLPSNDRNDAVNWRGLWYLQHSSVTLNFDGGRQLSIYGAPQTPATQKDDHAFRYPQDSDAWSDTVPRDVDILVTHTPPKYHLDLPAALGCEHLLREVWKVQPALHVFGHIHAGKSDFVGMLKGGNEVIRWDDGQRTLEHAMTRPNGFFRGIIDPRSWLDVARVVYYGVGNVLWEQIWGGSSPDSTRMVLASLMYCNTGELRNLPQVVYI</sequence>
<dbReference type="PANTHER" id="PTHR12905:SF18">
    <property type="entry name" value="ESTER HYDROLASE, PUTATIVE (AFU_ORTHOLOGUE AFUA_4G03130)-RELATED"/>
    <property type="match status" value="1"/>
</dbReference>
<dbReference type="InterPro" id="IPR029052">
    <property type="entry name" value="Metallo-depent_PP-like"/>
</dbReference>
<protein>
    <recommendedName>
        <fullName evidence="1">Calcineurin-like phosphoesterase domain-containing protein</fullName>
    </recommendedName>
</protein>
<evidence type="ECO:0000313" key="2">
    <source>
        <dbReference type="EMBL" id="KAK3049363.1"/>
    </source>
</evidence>
<proteinExistence type="predicted"/>
<dbReference type="AlphaFoldDB" id="A0AAJ0D8X6"/>
<organism evidence="2 3">
    <name type="scientific">Extremus antarcticus</name>
    <dbReference type="NCBI Taxonomy" id="702011"/>
    <lineage>
        <taxon>Eukaryota</taxon>
        <taxon>Fungi</taxon>
        <taxon>Dikarya</taxon>
        <taxon>Ascomycota</taxon>
        <taxon>Pezizomycotina</taxon>
        <taxon>Dothideomycetes</taxon>
        <taxon>Dothideomycetidae</taxon>
        <taxon>Mycosphaerellales</taxon>
        <taxon>Extremaceae</taxon>
        <taxon>Extremus</taxon>
    </lineage>
</organism>
<keyword evidence="3" id="KW-1185">Reference proteome</keyword>
<name>A0AAJ0D8X6_9PEZI</name>
<accession>A0AAJ0D8X6</accession>
<evidence type="ECO:0000313" key="3">
    <source>
        <dbReference type="Proteomes" id="UP001271007"/>
    </source>
</evidence>
<dbReference type="InterPro" id="IPR051693">
    <property type="entry name" value="UPF0046_metallophosphoest"/>
</dbReference>
<comment type="caution">
    <text evidence="2">The sequence shown here is derived from an EMBL/GenBank/DDBJ whole genome shotgun (WGS) entry which is preliminary data.</text>
</comment>
<dbReference type="SUPFAM" id="SSF56300">
    <property type="entry name" value="Metallo-dependent phosphatases"/>
    <property type="match status" value="1"/>
</dbReference>
<dbReference type="PANTHER" id="PTHR12905">
    <property type="entry name" value="METALLOPHOSPHOESTERASE"/>
    <property type="match status" value="1"/>
</dbReference>
<reference evidence="2" key="1">
    <citation type="submission" date="2023-04" db="EMBL/GenBank/DDBJ databases">
        <title>Black Yeasts Isolated from many extreme environments.</title>
        <authorList>
            <person name="Coleine C."/>
            <person name="Stajich J.E."/>
            <person name="Selbmann L."/>
        </authorList>
    </citation>
    <scope>NUCLEOTIDE SEQUENCE</scope>
    <source>
        <strain evidence="2">CCFEE 5312</strain>
    </source>
</reference>
<dbReference type="CDD" id="cd07379">
    <property type="entry name" value="MPP_239FB"/>
    <property type="match status" value="1"/>
</dbReference>
<feature type="domain" description="Calcineurin-like phosphoesterase" evidence="1">
    <location>
        <begin position="57"/>
        <end position="221"/>
    </location>
</feature>
<dbReference type="Gene3D" id="3.60.21.10">
    <property type="match status" value="1"/>
</dbReference>
<dbReference type="Pfam" id="PF00149">
    <property type="entry name" value="Metallophos"/>
    <property type="match status" value="1"/>
</dbReference>
<dbReference type="Proteomes" id="UP001271007">
    <property type="component" value="Unassembled WGS sequence"/>
</dbReference>